<dbReference type="EMBL" id="BARS01054318">
    <property type="protein sequence ID" value="GAG47694.1"/>
    <property type="molecule type" value="Genomic_DNA"/>
</dbReference>
<dbReference type="Gene3D" id="2.130.10.10">
    <property type="entry name" value="YVTN repeat-like/Quinoprotein amine dehydrogenase"/>
    <property type="match status" value="1"/>
</dbReference>
<dbReference type="PROSITE" id="PS50294">
    <property type="entry name" value="WD_REPEATS_REGION"/>
    <property type="match status" value="4"/>
</dbReference>
<dbReference type="PANTHER" id="PTHR19848:SF8">
    <property type="entry name" value="F-BOX AND WD REPEAT DOMAIN CONTAINING 7"/>
    <property type="match status" value="1"/>
</dbReference>
<reference evidence="3" key="1">
    <citation type="journal article" date="2014" name="Front. Microbiol.">
        <title>High frequency of phylogenetically diverse reductive dehalogenase-homologous genes in deep subseafloor sedimentary metagenomes.</title>
        <authorList>
            <person name="Kawai M."/>
            <person name="Futagami T."/>
            <person name="Toyoda A."/>
            <person name="Takaki Y."/>
            <person name="Nishi S."/>
            <person name="Hori S."/>
            <person name="Arai W."/>
            <person name="Tsubouchi T."/>
            <person name="Morono Y."/>
            <person name="Uchiyama I."/>
            <person name="Ito T."/>
            <person name="Fujiyama A."/>
            <person name="Inagaki F."/>
            <person name="Takami H."/>
        </authorList>
    </citation>
    <scope>NUCLEOTIDE SEQUENCE</scope>
    <source>
        <strain evidence="3">Expedition CK06-06</strain>
    </source>
</reference>
<feature type="non-terminal residue" evidence="3">
    <location>
        <position position="194"/>
    </location>
</feature>
<evidence type="ECO:0000256" key="2">
    <source>
        <dbReference type="ARBA" id="ARBA00022737"/>
    </source>
</evidence>
<dbReference type="PROSITE" id="PS00678">
    <property type="entry name" value="WD_REPEATS_1"/>
    <property type="match status" value="2"/>
</dbReference>
<organism evidence="3">
    <name type="scientific">marine sediment metagenome</name>
    <dbReference type="NCBI Taxonomy" id="412755"/>
    <lineage>
        <taxon>unclassified sequences</taxon>
        <taxon>metagenomes</taxon>
        <taxon>ecological metagenomes</taxon>
    </lineage>
</organism>
<dbReference type="Pfam" id="PF00400">
    <property type="entry name" value="WD40"/>
    <property type="match status" value="4"/>
</dbReference>
<dbReference type="CDD" id="cd00200">
    <property type="entry name" value="WD40"/>
    <property type="match status" value="1"/>
</dbReference>
<keyword evidence="2" id="KW-0677">Repeat</keyword>
<comment type="caution">
    <text evidence="3">The sequence shown here is derived from an EMBL/GenBank/DDBJ whole genome shotgun (WGS) entry which is preliminary data.</text>
</comment>
<evidence type="ECO:0000313" key="3">
    <source>
        <dbReference type="EMBL" id="GAG47694.1"/>
    </source>
</evidence>
<protein>
    <submittedName>
        <fullName evidence="3">Uncharacterized protein</fullName>
    </submittedName>
</protein>
<dbReference type="InterPro" id="IPR001680">
    <property type="entry name" value="WD40_rpt"/>
</dbReference>
<proteinExistence type="predicted"/>
<keyword evidence="1" id="KW-0853">WD repeat</keyword>
<dbReference type="InterPro" id="IPR015943">
    <property type="entry name" value="WD40/YVTN_repeat-like_dom_sf"/>
</dbReference>
<gene>
    <name evidence="3" type="ORF">S01H1_80438</name>
</gene>
<dbReference type="PANTHER" id="PTHR19848">
    <property type="entry name" value="WD40 REPEAT PROTEIN"/>
    <property type="match status" value="1"/>
</dbReference>
<dbReference type="InterPro" id="IPR019775">
    <property type="entry name" value="WD40_repeat_CS"/>
</dbReference>
<dbReference type="SUPFAM" id="SSF50978">
    <property type="entry name" value="WD40 repeat-like"/>
    <property type="match status" value="1"/>
</dbReference>
<dbReference type="InterPro" id="IPR036322">
    <property type="entry name" value="WD40_repeat_dom_sf"/>
</dbReference>
<sequence length="194" mass="21658">MVSIQTELHEKNVKENFEYPQHLYPKRKGLAKAFHMAQSFGHSSDVTSVALSHKGDYLVSGSKDNTLKIWDFPTGNLLRTIEAHDRSILAVAVSIDDNYIYSSSSDNIIKQWGLKRGHFIGELKEHTDSVTSLAITSDGKNIISGSKDKNVIVWNILTAKSIHKFEHKSAVFSIAISKNNEFLVCGTEEGIIRL</sequence>
<dbReference type="SMART" id="SM00320">
    <property type="entry name" value="WD40"/>
    <property type="match status" value="4"/>
</dbReference>
<dbReference type="InterPro" id="IPR020472">
    <property type="entry name" value="WD40_PAC1"/>
</dbReference>
<evidence type="ECO:0000256" key="1">
    <source>
        <dbReference type="ARBA" id="ARBA00022574"/>
    </source>
</evidence>
<name>X0XWE6_9ZZZZ</name>
<dbReference type="AlphaFoldDB" id="X0XWE6"/>
<dbReference type="PROSITE" id="PS50082">
    <property type="entry name" value="WD_REPEATS_2"/>
    <property type="match status" value="3"/>
</dbReference>
<dbReference type="PRINTS" id="PR00320">
    <property type="entry name" value="GPROTEINBRPT"/>
</dbReference>
<accession>X0XWE6</accession>